<evidence type="ECO:0000259" key="1">
    <source>
        <dbReference type="PROSITE" id="PS50995"/>
    </source>
</evidence>
<dbReference type="GO" id="GO:0006950">
    <property type="term" value="P:response to stress"/>
    <property type="evidence" value="ECO:0007669"/>
    <property type="project" value="TreeGrafter"/>
</dbReference>
<dbReference type="Pfam" id="PF12802">
    <property type="entry name" value="MarR_2"/>
    <property type="match status" value="1"/>
</dbReference>
<comment type="caution">
    <text evidence="2">The sequence shown here is derived from an EMBL/GenBank/DDBJ whole genome shotgun (WGS) entry which is preliminary data.</text>
</comment>
<dbReference type="InterPro" id="IPR000835">
    <property type="entry name" value="HTH_MarR-typ"/>
</dbReference>
<gene>
    <name evidence="2" type="ORF">AWN90_28380</name>
</gene>
<dbReference type="SUPFAM" id="SSF46785">
    <property type="entry name" value="Winged helix' DNA-binding domain"/>
    <property type="match status" value="1"/>
</dbReference>
<dbReference type="InterPro" id="IPR039422">
    <property type="entry name" value="MarR/SlyA-like"/>
</dbReference>
<dbReference type="SMART" id="SM00347">
    <property type="entry name" value="HTH_MARR"/>
    <property type="match status" value="1"/>
</dbReference>
<evidence type="ECO:0000313" key="3">
    <source>
        <dbReference type="Proteomes" id="UP000076512"/>
    </source>
</evidence>
<dbReference type="Proteomes" id="UP000076512">
    <property type="component" value="Unassembled WGS sequence"/>
</dbReference>
<feature type="domain" description="HTH marR-type" evidence="1">
    <location>
        <begin position="1"/>
        <end position="131"/>
    </location>
</feature>
<reference evidence="2 3" key="1">
    <citation type="submission" date="2016-04" db="EMBL/GenBank/DDBJ databases">
        <authorList>
            <person name="Evans L.H."/>
            <person name="Alamgir A."/>
            <person name="Owens N."/>
            <person name="Weber N.D."/>
            <person name="Virtaneva K."/>
            <person name="Barbian K."/>
            <person name="Babar A."/>
            <person name="Rosenke K."/>
        </authorList>
    </citation>
    <scope>NUCLEOTIDE SEQUENCE [LARGE SCALE GENOMIC DNA]</scope>
    <source>
        <strain evidence="2 3">IFM 0406</strain>
    </source>
</reference>
<protein>
    <recommendedName>
        <fullName evidence="1">HTH marR-type domain-containing protein</fullName>
    </recommendedName>
</protein>
<organism evidence="2 3">
    <name type="scientific">Nocardia terpenica</name>
    <dbReference type="NCBI Taxonomy" id="455432"/>
    <lineage>
        <taxon>Bacteria</taxon>
        <taxon>Bacillati</taxon>
        <taxon>Actinomycetota</taxon>
        <taxon>Actinomycetes</taxon>
        <taxon>Mycobacteriales</taxon>
        <taxon>Nocardiaceae</taxon>
        <taxon>Nocardia</taxon>
    </lineage>
</organism>
<keyword evidence="3" id="KW-1185">Reference proteome</keyword>
<sequence length="148" mass="15912">MTGTQLGRRPAEIALAEIGADEFGLAPAQFLVLQDLFLNGHSSISEIAGRAGLAQSRVSTSAREFVDRGWARTTADPADGRKTLAELTDEVKAAGAQRRVDRADLTLAQALSGVTAVERHELIQALDRLHRLLVSDDAPRRFPDAAAR</sequence>
<dbReference type="STRING" id="455432.AWN90_28380"/>
<dbReference type="Gene3D" id="1.10.10.10">
    <property type="entry name" value="Winged helix-like DNA-binding domain superfamily/Winged helix DNA-binding domain"/>
    <property type="match status" value="1"/>
</dbReference>
<dbReference type="InterPro" id="IPR036390">
    <property type="entry name" value="WH_DNA-bd_sf"/>
</dbReference>
<evidence type="ECO:0000313" key="2">
    <source>
        <dbReference type="EMBL" id="KZM72701.1"/>
    </source>
</evidence>
<name>A0A164LS80_9NOCA</name>
<accession>A0A164LS80</accession>
<dbReference type="RefSeq" id="WP_067588833.1">
    <property type="nucleotide sequence ID" value="NZ_JABMCZ010000005.1"/>
</dbReference>
<dbReference type="PANTHER" id="PTHR33164:SF43">
    <property type="entry name" value="HTH-TYPE TRANSCRIPTIONAL REPRESSOR YETL"/>
    <property type="match status" value="1"/>
</dbReference>
<dbReference type="PANTHER" id="PTHR33164">
    <property type="entry name" value="TRANSCRIPTIONAL REGULATOR, MARR FAMILY"/>
    <property type="match status" value="1"/>
</dbReference>
<proteinExistence type="predicted"/>
<dbReference type="AlphaFoldDB" id="A0A164LS80"/>
<dbReference type="InterPro" id="IPR036388">
    <property type="entry name" value="WH-like_DNA-bd_sf"/>
</dbReference>
<dbReference type="PROSITE" id="PS50995">
    <property type="entry name" value="HTH_MARR_2"/>
    <property type="match status" value="1"/>
</dbReference>
<dbReference type="GO" id="GO:0003700">
    <property type="term" value="F:DNA-binding transcription factor activity"/>
    <property type="evidence" value="ECO:0007669"/>
    <property type="project" value="InterPro"/>
</dbReference>
<dbReference type="EMBL" id="LWGR01000007">
    <property type="protein sequence ID" value="KZM72701.1"/>
    <property type="molecule type" value="Genomic_DNA"/>
</dbReference>